<dbReference type="KEGG" id="aay:WYH_00417"/>
<dbReference type="Pfam" id="PF12680">
    <property type="entry name" value="SnoaL_2"/>
    <property type="match status" value="1"/>
</dbReference>
<accession>A0A0F7KQV0</accession>
<organism evidence="2 3">
    <name type="scientific">Croceibacterium atlanticum</name>
    <dbReference type="NCBI Taxonomy" id="1267766"/>
    <lineage>
        <taxon>Bacteria</taxon>
        <taxon>Pseudomonadati</taxon>
        <taxon>Pseudomonadota</taxon>
        <taxon>Alphaproteobacteria</taxon>
        <taxon>Sphingomonadales</taxon>
        <taxon>Erythrobacteraceae</taxon>
        <taxon>Croceibacterium</taxon>
    </lineage>
</organism>
<reference evidence="2" key="1">
    <citation type="submission" date="2015-05" db="EMBL/GenBank/DDBJ databases">
        <title>The complete genome of Altererythrobacter atlanticus strain 26DY36.</title>
        <authorList>
            <person name="Wu Y.-H."/>
            <person name="Cheng H."/>
            <person name="Wu X.-W."/>
        </authorList>
    </citation>
    <scope>NUCLEOTIDE SEQUENCE [LARGE SCALE GENOMIC DNA]</scope>
    <source>
        <strain evidence="2">26DY36</strain>
    </source>
</reference>
<evidence type="ECO:0000313" key="2">
    <source>
        <dbReference type="EMBL" id="AKH41476.1"/>
    </source>
</evidence>
<dbReference type="STRING" id="1267766.WYH_00417"/>
<dbReference type="SUPFAM" id="SSF54427">
    <property type="entry name" value="NTF2-like"/>
    <property type="match status" value="1"/>
</dbReference>
<name>A0A0F7KQV0_9SPHN</name>
<dbReference type="AlphaFoldDB" id="A0A0F7KQV0"/>
<protein>
    <submittedName>
        <fullName evidence="2">SnoaL-like domain protein</fullName>
    </submittedName>
</protein>
<feature type="domain" description="SnoaL-like" evidence="1">
    <location>
        <begin position="8"/>
        <end position="123"/>
    </location>
</feature>
<keyword evidence="3" id="KW-1185">Reference proteome</keyword>
<dbReference type="Proteomes" id="UP000034392">
    <property type="component" value="Chromosome"/>
</dbReference>
<dbReference type="InterPro" id="IPR037401">
    <property type="entry name" value="SnoaL-like"/>
</dbReference>
<dbReference type="EMBL" id="CP011452">
    <property type="protein sequence ID" value="AKH41476.1"/>
    <property type="molecule type" value="Genomic_DNA"/>
</dbReference>
<proteinExistence type="predicted"/>
<dbReference type="InterPro" id="IPR032710">
    <property type="entry name" value="NTF2-like_dom_sf"/>
</dbReference>
<evidence type="ECO:0000313" key="3">
    <source>
        <dbReference type="Proteomes" id="UP000034392"/>
    </source>
</evidence>
<gene>
    <name evidence="2" type="ORF">WYH_00417</name>
</gene>
<dbReference type="Gene3D" id="3.10.450.50">
    <property type="match status" value="1"/>
</dbReference>
<evidence type="ECO:0000259" key="1">
    <source>
        <dbReference type="Pfam" id="PF12680"/>
    </source>
</evidence>
<dbReference type="PATRIC" id="fig|1267766.3.peg.421"/>
<sequence length="142" mass="16281">MTENDYLRYVEAFNARDYGTLETFFTDDFVLENAGFRVEGKKAFREFYAFFHEFCREEVIFKGFYPGADGFVANVIIRFTGLRDLSPEILEERGFQGMTPVPRGESVDVEFLIHYRVNPAGLIDFIKGAVWVPAAAPDRAVQ</sequence>